<dbReference type="SMART" id="SM00478">
    <property type="entry name" value="ENDO3c"/>
    <property type="match status" value="1"/>
</dbReference>
<dbReference type="GO" id="GO:0140078">
    <property type="term" value="F:class I DNA-(apurinic or apyrimidinic site) endonuclease activity"/>
    <property type="evidence" value="ECO:0007669"/>
    <property type="project" value="UniProtKB-EC"/>
</dbReference>
<dbReference type="PANTHER" id="PTHR10242:SF2">
    <property type="entry name" value="N-GLYCOSYLASE_DNA LYASE"/>
    <property type="match status" value="1"/>
</dbReference>
<comment type="similarity">
    <text evidence="1">Belongs to the type-1 OGG1 family.</text>
</comment>
<dbReference type="EC" id="4.2.99.18" evidence="2"/>
<keyword evidence="3" id="KW-0227">DNA damage</keyword>
<evidence type="ECO:0000256" key="9">
    <source>
        <dbReference type="ARBA" id="ARBA00044632"/>
    </source>
</evidence>
<organism evidence="12 13">
    <name type="scientific">Dufourea novaeangliae</name>
    <name type="common">Sweat bee</name>
    <dbReference type="NCBI Taxonomy" id="178035"/>
    <lineage>
        <taxon>Eukaryota</taxon>
        <taxon>Metazoa</taxon>
        <taxon>Ecdysozoa</taxon>
        <taxon>Arthropoda</taxon>
        <taxon>Hexapoda</taxon>
        <taxon>Insecta</taxon>
        <taxon>Pterygota</taxon>
        <taxon>Neoptera</taxon>
        <taxon>Endopterygota</taxon>
        <taxon>Hymenoptera</taxon>
        <taxon>Apocrita</taxon>
        <taxon>Aculeata</taxon>
        <taxon>Apoidea</taxon>
        <taxon>Anthophila</taxon>
        <taxon>Halictidae</taxon>
        <taxon>Rophitinae</taxon>
        <taxon>Dufourea</taxon>
    </lineage>
</organism>
<dbReference type="AlphaFoldDB" id="A0A154P323"/>
<dbReference type="InterPro" id="IPR003265">
    <property type="entry name" value="HhH-GPD_domain"/>
</dbReference>
<dbReference type="InterPro" id="IPR011257">
    <property type="entry name" value="DNA_glycosylase"/>
</dbReference>
<evidence type="ECO:0000256" key="4">
    <source>
        <dbReference type="ARBA" id="ARBA00022801"/>
    </source>
</evidence>
<evidence type="ECO:0000256" key="7">
    <source>
        <dbReference type="ARBA" id="ARBA00023268"/>
    </source>
</evidence>
<protein>
    <recommendedName>
        <fullName evidence="2">DNA-(apurinic or apyrimidinic site) lyase</fullName>
        <ecNumber evidence="2">4.2.99.18</ecNumber>
    </recommendedName>
</protein>
<keyword evidence="7" id="KW-0511">Multifunctional enzyme</keyword>
<dbReference type="InterPro" id="IPR012904">
    <property type="entry name" value="OGG_N"/>
</dbReference>
<dbReference type="Pfam" id="PF00730">
    <property type="entry name" value="HhH-GPD"/>
    <property type="match status" value="1"/>
</dbReference>
<dbReference type="SUPFAM" id="SSF55945">
    <property type="entry name" value="TATA-box binding protein-like"/>
    <property type="match status" value="1"/>
</dbReference>
<evidence type="ECO:0000259" key="11">
    <source>
        <dbReference type="SMART" id="SM00478"/>
    </source>
</evidence>
<dbReference type="GO" id="GO:0005634">
    <property type="term" value="C:nucleus"/>
    <property type="evidence" value="ECO:0007669"/>
    <property type="project" value="TreeGrafter"/>
</dbReference>
<dbReference type="SUPFAM" id="SSF48150">
    <property type="entry name" value="DNA-glycosylase"/>
    <property type="match status" value="1"/>
</dbReference>
<dbReference type="GO" id="GO:0006289">
    <property type="term" value="P:nucleotide-excision repair"/>
    <property type="evidence" value="ECO:0007669"/>
    <property type="project" value="InterPro"/>
</dbReference>
<dbReference type="InterPro" id="IPR052054">
    <property type="entry name" value="Oxidative_DNA_repair_enzyme"/>
</dbReference>
<name>A0A154P323_DUFNO</name>
<keyword evidence="5" id="KW-0234">DNA repair</keyword>
<gene>
    <name evidence="12" type="ORF">WN55_10225</name>
</gene>
<dbReference type="Gene3D" id="1.10.1670.10">
    <property type="entry name" value="Helix-hairpin-Helix base-excision DNA repair enzymes (C-terminal)"/>
    <property type="match status" value="1"/>
</dbReference>
<proteinExistence type="inferred from homology"/>
<dbReference type="InterPro" id="IPR023170">
    <property type="entry name" value="HhH_base_excis_C"/>
</dbReference>
<dbReference type="Pfam" id="PF07934">
    <property type="entry name" value="OGG_N"/>
    <property type="match status" value="1"/>
</dbReference>
<evidence type="ECO:0000256" key="10">
    <source>
        <dbReference type="SAM" id="MobiDB-lite"/>
    </source>
</evidence>
<reference evidence="12 13" key="1">
    <citation type="submission" date="2015-07" db="EMBL/GenBank/DDBJ databases">
        <title>The genome of Dufourea novaeangliae.</title>
        <authorList>
            <person name="Pan H."/>
            <person name="Kapheim K."/>
        </authorList>
    </citation>
    <scope>NUCLEOTIDE SEQUENCE [LARGE SCALE GENOMIC DNA]</scope>
    <source>
        <strain evidence="12">0120121106</strain>
        <tissue evidence="12">Whole body</tissue>
    </source>
</reference>
<feature type="compositionally biased region" description="Basic residues" evidence="10">
    <location>
        <begin position="314"/>
        <end position="332"/>
    </location>
</feature>
<evidence type="ECO:0000256" key="1">
    <source>
        <dbReference type="ARBA" id="ARBA00010679"/>
    </source>
</evidence>
<accession>A0A154P323</accession>
<dbReference type="CDD" id="cd00056">
    <property type="entry name" value="ENDO3c"/>
    <property type="match status" value="1"/>
</dbReference>
<dbReference type="GO" id="GO:0003684">
    <property type="term" value="F:damaged DNA binding"/>
    <property type="evidence" value="ECO:0007669"/>
    <property type="project" value="InterPro"/>
</dbReference>
<keyword evidence="6 12" id="KW-0456">Lyase</keyword>
<dbReference type="Gene3D" id="3.30.310.40">
    <property type="match status" value="1"/>
</dbReference>
<evidence type="ECO:0000313" key="13">
    <source>
        <dbReference type="Proteomes" id="UP000076502"/>
    </source>
</evidence>
<dbReference type="OrthoDB" id="238681at2759"/>
<dbReference type="PANTHER" id="PTHR10242">
    <property type="entry name" value="8-OXOGUANINE DNA GLYCOSYLASE"/>
    <property type="match status" value="1"/>
</dbReference>
<dbReference type="EMBL" id="KQ434809">
    <property type="protein sequence ID" value="KZC06316.1"/>
    <property type="molecule type" value="Genomic_DNA"/>
</dbReference>
<feature type="region of interest" description="Disordered" evidence="10">
    <location>
        <begin position="310"/>
        <end position="332"/>
    </location>
</feature>
<keyword evidence="4" id="KW-0378">Hydrolase</keyword>
<evidence type="ECO:0000256" key="6">
    <source>
        <dbReference type="ARBA" id="ARBA00023239"/>
    </source>
</evidence>
<feature type="domain" description="HhH-GPD" evidence="11">
    <location>
        <begin position="129"/>
        <end position="303"/>
    </location>
</feature>
<evidence type="ECO:0000313" key="12">
    <source>
        <dbReference type="EMBL" id="KZC06316.1"/>
    </source>
</evidence>
<dbReference type="GO" id="GO:0006285">
    <property type="term" value="P:base-excision repair, AP site formation"/>
    <property type="evidence" value="ECO:0007669"/>
    <property type="project" value="TreeGrafter"/>
</dbReference>
<keyword evidence="8" id="KW-0326">Glycosidase</keyword>
<dbReference type="Gene3D" id="1.10.340.30">
    <property type="entry name" value="Hypothetical protein, domain 2"/>
    <property type="match status" value="1"/>
</dbReference>
<evidence type="ECO:0000256" key="5">
    <source>
        <dbReference type="ARBA" id="ARBA00023204"/>
    </source>
</evidence>
<dbReference type="STRING" id="178035.A0A154P323"/>
<evidence type="ECO:0000256" key="8">
    <source>
        <dbReference type="ARBA" id="ARBA00023295"/>
    </source>
</evidence>
<evidence type="ECO:0000256" key="2">
    <source>
        <dbReference type="ARBA" id="ARBA00012720"/>
    </source>
</evidence>
<dbReference type="GO" id="GO:0034039">
    <property type="term" value="F:8-oxo-7,8-dihydroguanine DNA N-glycosylase activity"/>
    <property type="evidence" value="ECO:0007669"/>
    <property type="project" value="TreeGrafter"/>
</dbReference>
<evidence type="ECO:0000256" key="3">
    <source>
        <dbReference type="ARBA" id="ARBA00022763"/>
    </source>
</evidence>
<dbReference type="Proteomes" id="UP000076502">
    <property type="component" value="Unassembled WGS sequence"/>
</dbReference>
<sequence>MKIHKNEVNTKQGDIVCSRSELDLGITLKGGQSFRWFAHENGYRGIFDGCVWTLVQNDTHLSYIVQGALEDSKNYNDILSRYFRLDMSLADLCEKWAAVDEHFQKSLDKTNGVRILNQDVVETVFSFICSSNNNIKRISLMVEQLCSLFGKKICSIEDKDYYSFPAIEALAGENVEKNLREAKFGYRAGYIPKAAKALMELGGKEWLLSLHKDNNVLYAEAKEQLITLDGVGPKIADCVCLMALGHLEAVPVDTHISQIAKENYLPHLKKEKKVNHKEIGNYLCELWGPYAGWAQAVVFCAKINTNGGTTTAPKTKRKGNEKKIVTRKKNCT</sequence>
<keyword evidence="13" id="KW-1185">Reference proteome</keyword>
<comment type="catalytic activity">
    <reaction evidence="9">
        <text>2'-deoxyribonucleotide-(2'-deoxyribose 5'-phosphate)-2'-deoxyribonucleotide-DNA = a 3'-end 2'-deoxyribonucleotide-(2,3-dehydro-2,3-deoxyribose 5'-phosphate)-DNA + a 5'-end 5'-phospho-2'-deoxyribonucleoside-DNA + H(+)</text>
        <dbReference type="Rhea" id="RHEA:66592"/>
        <dbReference type="Rhea" id="RHEA-COMP:13180"/>
        <dbReference type="Rhea" id="RHEA-COMP:16897"/>
        <dbReference type="Rhea" id="RHEA-COMP:17067"/>
        <dbReference type="ChEBI" id="CHEBI:15378"/>
        <dbReference type="ChEBI" id="CHEBI:136412"/>
        <dbReference type="ChEBI" id="CHEBI:157695"/>
        <dbReference type="ChEBI" id="CHEBI:167181"/>
        <dbReference type="EC" id="4.2.99.18"/>
    </reaction>
</comment>